<dbReference type="AlphaFoldDB" id="A0AAN6N0V0"/>
<reference evidence="3" key="1">
    <citation type="journal article" date="2023" name="Mol. Phylogenet. Evol.">
        <title>Genome-scale phylogeny and comparative genomics of the fungal order Sordariales.</title>
        <authorList>
            <person name="Hensen N."/>
            <person name="Bonometti L."/>
            <person name="Westerberg I."/>
            <person name="Brannstrom I.O."/>
            <person name="Guillou S."/>
            <person name="Cros-Aarteil S."/>
            <person name="Calhoun S."/>
            <person name="Haridas S."/>
            <person name="Kuo A."/>
            <person name="Mondo S."/>
            <person name="Pangilinan J."/>
            <person name="Riley R."/>
            <person name="LaButti K."/>
            <person name="Andreopoulos B."/>
            <person name="Lipzen A."/>
            <person name="Chen C."/>
            <person name="Yan M."/>
            <person name="Daum C."/>
            <person name="Ng V."/>
            <person name="Clum A."/>
            <person name="Steindorff A."/>
            <person name="Ohm R.A."/>
            <person name="Martin F."/>
            <person name="Silar P."/>
            <person name="Natvig D.O."/>
            <person name="Lalanne C."/>
            <person name="Gautier V."/>
            <person name="Ament-Velasquez S.L."/>
            <person name="Kruys A."/>
            <person name="Hutchinson M.I."/>
            <person name="Powell A.J."/>
            <person name="Barry K."/>
            <person name="Miller A.N."/>
            <person name="Grigoriev I.V."/>
            <person name="Debuchy R."/>
            <person name="Gladieux P."/>
            <person name="Hiltunen Thoren M."/>
            <person name="Johannesson H."/>
        </authorList>
    </citation>
    <scope>NUCLEOTIDE SEQUENCE [LARGE SCALE GENOMIC DNA]</scope>
    <source>
        <strain evidence="3">CBS 340.73</strain>
    </source>
</reference>
<keyword evidence="3" id="KW-1185">Reference proteome</keyword>
<evidence type="ECO:0000313" key="3">
    <source>
        <dbReference type="Proteomes" id="UP001303473"/>
    </source>
</evidence>
<sequence>MELIASHVDIVGQLDLPSEGDTGLSIFLERLQEDFPTVEIASSDRWLGASSRAHWPGAMTRFPPKSCLILGVHSEYVRQLVDAKEAASDSSSPSQAAAGCRYRALLTYMGLVMAHEIIHMFIGFLDRDRSGTPPEIDYRPRWGPGPQDRRGQPDEEQWEIEEKEGESGHFWEFRVLGGTQAYYTLSTDRTKYALVIRRSDPTADKGVGVYEIPDAMVTQLLEQQSDFDFSSLKTQLPRIEASSPLKTIIDSDQPITATPDDGIERYWGDRQHFNILNAHRKFRVSGEDLFKFCRDSRTTVRCHEDPRPSPYLIPYVQRPALGSSSSSSSD</sequence>
<evidence type="ECO:0000313" key="2">
    <source>
        <dbReference type="EMBL" id="KAK3936969.1"/>
    </source>
</evidence>
<comment type="caution">
    <text evidence="2">The sequence shown here is derived from an EMBL/GenBank/DDBJ whole genome shotgun (WGS) entry which is preliminary data.</text>
</comment>
<feature type="region of interest" description="Disordered" evidence="1">
    <location>
        <begin position="135"/>
        <end position="157"/>
    </location>
</feature>
<name>A0AAN6N0V0_9PEZI</name>
<protein>
    <submittedName>
        <fullName evidence="2">Uncharacterized protein</fullName>
    </submittedName>
</protein>
<proteinExistence type="predicted"/>
<evidence type="ECO:0000256" key="1">
    <source>
        <dbReference type="SAM" id="MobiDB-lite"/>
    </source>
</evidence>
<dbReference type="Proteomes" id="UP001303473">
    <property type="component" value="Unassembled WGS sequence"/>
</dbReference>
<gene>
    <name evidence="2" type="ORF">QBC46DRAFT_393851</name>
</gene>
<accession>A0AAN6N0V0</accession>
<feature type="region of interest" description="Disordered" evidence="1">
    <location>
        <begin position="304"/>
        <end position="330"/>
    </location>
</feature>
<dbReference type="EMBL" id="MU853867">
    <property type="protein sequence ID" value="KAK3936969.1"/>
    <property type="molecule type" value="Genomic_DNA"/>
</dbReference>
<organism evidence="2 3">
    <name type="scientific">Diplogelasinospora grovesii</name>
    <dbReference type="NCBI Taxonomy" id="303347"/>
    <lineage>
        <taxon>Eukaryota</taxon>
        <taxon>Fungi</taxon>
        <taxon>Dikarya</taxon>
        <taxon>Ascomycota</taxon>
        <taxon>Pezizomycotina</taxon>
        <taxon>Sordariomycetes</taxon>
        <taxon>Sordariomycetidae</taxon>
        <taxon>Sordariales</taxon>
        <taxon>Diplogelasinosporaceae</taxon>
        <taxon>Diplogelasinospora</taxon>
    </lineage>
</organism>